<dbReference type="SUPFAM" id="SSF49854">
    <property type="entry name" value="Spermadhesin, CUB domain"/>
    <property type="match status" value="2"/>
</dbReference>
<proteinExistence type="predicted"/>
<dbReference type="InterPro" id="IPR024731">
    <property type="entry name" value="NELL2-like_EGF"/>
</dbReference>
<reference evidence="9 10" key="1">
    <citation type="submission" date="2022-12" db="EMBL/GenBank/DDBJ databases">
        <title>Chromosome-level genome of Tegillarca granosa.</title>
        <authorList>
            <person name="Kim J."/>
        </authorList>
    </citation>
    <scope>NUCLEOTIDE SEQUENCE [LARGE SCALE GENOMIC DNA]</scope>
    <source>
        <strain evidence="9">Teg-2019</strain>
        <tissue evidence="9">Adductor muscle</tissue>
    </source>
</reference>
<feature type="disulfide bond" evidence="5">
    <location>
        <begin position="610"/>
        <end position="637"/>
    </location>
</feature>
<dbReference type="InterPro" id="IPR000859">
    <property type="entry name" value="CUB_dom"/>
</dbReference>
<dbReference type="InterPro" id="IPR018097">
    <property type="entry name" value="EGF_Ca-bd_CS"/>
</dbReference>
<name>A0ABQ9ETP5_TEGGR</name>
<dbReference type="SMART" id="SM00179">
    <property type="entry name" value="EGF_CA"/>
    <property type="match status" value="5"/>
</dbReference>
<dbReference type="CDD" id="cd00054">
    <property type="entry name" value="EGF_CA"/>
    <property type="match status" value="3"/>
</dbReference>
<keyword evidence="2" id="KW-0732">Signal</keyword>
<accession>A0ABQ9ETP5</accession>
<evidence type="ECO:0000256" key="6">
    <source>
        <dbReference type="PROSITE-ProRule" id="PRU00076"/>
    </source>
</evidence>
<dbReference type="CDD" id="cd00041">
    <property type="entry name" value="CUB"/>
    <property type="match status" value="2"/>
</dbReference>
<dbReference type="Pfam" id="PF00008">
    <property type="entry name" value="EGF"/>
    <property type="match status" value="3"/>
</dbReference>
<dbReference type="InterPro" id="IPR049883">
    <property type="entry name" value="NOTCH1_EGF-like"/>
</dbReference>
<keyword evidence="1 6" id="KW-0245">EGF-like domain</keyword>
<dbReference type="PANTHER" id="PTHR47761">
    <property type="entry name" value="C-TYPE LECTIN-RELATED"/>
    <property type="match status" value="1"/>
</dbReference>
<keyword evidence="4 6" id="KW-1015">Disulfide bond</keyword>
<dbReference type="Pfam" id="PF07645">
    <property type="entry name" value="EGF_CA"/>
    <property type="match status" value="1"/>
</dbReference>
<dbReference type="PROSITE" id="PS00022">
    <property type="entry name" value="EGF_1"/>
    <property type="match status" value="2"/>
</dbReference>
<evidence type="ECO:0000259" key="7">
    <source>
        <dbReference type="PROSITE" id="PS01180"/>
    </source>
</evidence>
<dbReference type="PROSITE" id="PS00010">
    <property type="entry name" value="ASX_HYDROXYL"/>
    <property type="match status" value="3"/>
</dbReference>
<dbReference type="Gene3D" id="2.60.120.290">
    <property type="entry name" value="Spermadhesin, CUB domain"/>
    <property type="match status" value="2"/>
</dbReference>
<dbReference type="Pfam" id="PF12947">
    <property type="entry name" value="EGF_3"/>
    <property type="match status" value="1"/>
</dbReference>
<dbReference type="EMBL" id="JARBDR010000793">
    <property type="protein sequence ID" value="KAJ8307337.1"/>
    <property type="molecule type" value="Genomic_DNA"/>
</dbReference>
<comment type="caution">
    <text evidence="9">The sequence shown here is derived from an EMBL/GenBank/DDBJ whole genome shotgun (WGS) entry which is preliminary data.</text>
</comment>
<dbReference type="InterPro" id="IPR000742">
    <property type="entry name" value="EGF"/>
</dbReference>
<dbReference type="Pfam" id="PF00431">
    <property type="entry name" value="CUB"/>
    <property type="match status" value="2"/>
</dbReference>
<dbReference type="InterPro" id="IPR053119">
    <property type="entry name" value="Cubilin_domain"/>
</dbReference>
<comment type="caution">
    <text evidence="6">Lacks conserved residue(s) required for the propagation of feature annotation.</text>
</comment>
<sequence>MHSKVANDNLKDCIDSTNQDDCTGTGMSVENYDIDLTKRPRIFRIPSNVEGRLNNLESRLNNLQPTGEVLRQLNQLQSSLDGIQNSIPSNVNSRLTQIEQSLQSLQPTGRVQELFTDLTTRLGTVENRVTAIEGQPGSDDSLVDRVTTLRRRVGQSQAQGRYVRRLNSQVTNLGQRVQQSRSQRRYKYFLIGTLGPTCADDVNECSVYAGTDLGCQNGATCTNTYGGFSCQCTTDFHGIRCTERHDDCTGASHQELCGHGTCVNADRVQPGQKYLGTYGPKYRCICDAGWTTNGNSPECNTDVDECQERQSPCSTNPPVQCINVPGTFYCGSCPAVLQQSILVLMFNGLREKIVSDESSRALHHFAGYQGNGVTCTWVGVCNINNGGCHPQATCTESPATGRTCTCRPGYIGNGIGPSGCIQQGDTSGPCASNPCRNGAACQNSGSTYRCVCNPGYTGQQCQININECASNPCQNGGTCTDLVNGYSCQCTGCGGILTGESGLLHYPSQSGSNYPHSQNYFLKKNFIIIMFRFLNFSLEPSQNCQYDFLQINDGATMASNMIGKYCGNTIPNGGHFINSTHHQLHVWFYSDGSVSREGFSISWMSARPVCGGELSGQDHGSINSPGYPGNYPHNRTCVWTVSVSPGNNILFTFATVSIEAHQNCSYDYLEVSITSPG</sequence>
<dbReference type="Proteomes" id="UP001217089">
    <property type="component" value="Unassembled WGS sequence"/>
</dbReference>
<dbReference type="InterPro" id="IPR001881">
    <property type="entry name" value="EGF-like_Ca-bd_dom"/>
</dbReference>
<evidence type="ECO:0000256" key="4">
    <source>
        <dbReference type="ARBA" id="ARBA00023157"/>
    </source>
</evidence>
<dbReference type="SMART" id="SM00181">
    <property type="entry name" value="EGF"/>
    <property type="match status" value="5"/>
</dbReference>
<feature type="disulfide bond" evidence="6">
    <location>
        <begin position="232"/>
        <end position="241"/>
    </location>
</feature>
<dbReference type="SUPFAM" id="SSF57196">
    <property type="entry name" value="EGF/Laminin"/>
    <property type="match status" value="4"/>
</dbReference>
<dbReference type="Gene3D" id="1.20.5.340">
    <property type="match status" value="1"/>
</dbReference>
<organism evidence="9 10">
    <name type="scientific">Tegillarca granosa</name>
    <name type="common">Malaysian cockle</name>
    <name type="synonym">Anadara granosa</name>
    <dbReference type="NCBI Taxonomy" id="220873"/>
    <lineage>
        <taxon>Eukaryota</taxon>
        <taxon>Metazoa</taxon>
        <taxon>Spiralia</taxon>
        <taxon>Lophotrochozoa</taxon>
        <taxon>Mollusca</taxon>
        <taxon>Bivalvia</taxon>
        <taxon>Autobranchia</taxon>
        <taxon>Pteriomorphia</taxon>
        <taxon>Arcoida</taxon>
        <taxon>Arcoidea</taxon>
        <taxon>Arcidae</taxon>
        <taxon>Tegillarca</taxon>
    </lineage>
</organism>
<dbReference type="PANTHER" id="PTHR47761:SF1">
    <property type="entry name" value="C-TYPE LECTIN-RELATED"/>
    <property type="match status" value="1"/>
</dbReference>
<evidence type="ECO:0000256" key="2">
    <source>
        <dbReference type="ARBA" id="ARBA00022729"/>
    </source>
</evidence>
<feature type="domain" description="CUB" evidence="7">
    <location>
        <begin position="493"/>
        <end position="606"/>
    </location>
</feature>
<dbReference type="InterPro" id="IPR000152">
    <property type="entry name" value="EGF-type_Asp/Asn_hydroxyl_site"/>
</dbReference>
<evidence type="ECO:0000256" key="5">
    <source>
        <dbReference type="PROSITE-ProRule" id="PRU00059"/>
    </source>
</evidence>
<evidence type="ECO:0000259" key="8">
    <source>
        <dbReference type="PROSITE" id="PS50026"/>
    </source>
</evidence>
<gene>
    <name evidence="9" type="ORF">KUTeg_015421</name>
</gene>
<evidence type="ECO:0000313" key="10">
    <source>
        <dbReference type="Proteomes" id="UP001217089"/>
    </source>
</evidence>
<dbReference type="PROSITE" id="PS01187">
    <property type="entry name" value="EGF_CA"/>
    <property type="match status" value="3"/>
</dbReference>
<evidence type="ECO:0000313" key="9">
    <source>
        <dbReference type="EMBL" id="KAJ8307337.1"/>
    </source>
</evidence>
<feature type="domain" description="EGF-like" evidence="8">
    <location>
        <begin position="464"/>
        <end position="494"/>
    </location>
</feature>
<evidence type="ECO:0000256" key="3">
    <source>
        <dbReference type="ARBA" id="ARBA00022737"/>
    </source>
</evidence>
<feature type="domain" description="EGF-like" evidence="8">
    <location>
        <begin position="377"/>
        <end position="421"/>
    </location>
</feature>
<evidence type="ECO:0000256" key="1">
    <source>
        <dbReference type="ARBA" id="ARBA00022536"/>
    </source>
</evidence>
<dbReference type="PROSITE" id="PS01180">
    <property type="entry name" value="CUB"/>
    <property type="match status" value="2"/>
</dbReference>
<dbReference type="InterPro" id="IPR035914">
    <property type="entry name" value="Sperma_CUB_dom_sf"/>
</dbReference>
<keyword evidence="10" id="KW-1185">Reference proteome</keyword>
<keyword evidence="3" id="KW-0677">Repeat</keyword>
<dbReference type="PROSITE" id="PS01186">
    <property type="entry name" value="EGF_2"/>
    <property type="match status" value="1"/>
</dbReference>
<feature type="domain" description="EGF-like" evidence="8">
    <location>
        <begin position="201"/>
        <end position="242"/>
    </location>
</feature>
<evidence type="ECO:0008006" key="11">
    <source>
        <dbReference type="Google" id="ProtNLM"/>
    </source>
</evidence>
<dbReference type="SMART" id="SM00042">
    <property type="entry name" value="CUB"/>
    <property type="match status" value="2"/>
</dbReference>
<protein>
    <recommendedName>
        <fullName evidence="11">Cubilin</fullName>
    </recommendedName>
</protein>
<feature type="disulfide bond" evidence="6">
    <location>
        <begin position="452"/>
        <end position="461"/>
    </location>
</feature>
<dbReference type="Gene3D" id="2.10.25.10">
    <property type="entry name" value="Laminin"/>
    <property type="match status" value="5"/>
</dbReference>
<dbReference type="PROSITE" id="PS50026">
    <property type="entry name" value="EGF_3"/>
    <property type="match status" value="4"/>
</dbReference>
<feature type="domain" description="CUB" evidence="7">
    <location>
        <begin position="610"/>
        <end position="677"/>
    </location>
</feature>
<feature type="domain" description="EGF-like" evidence="8">
    <location>
        <begin position="426"/>
        <end position="462"/>
    </location>
</feature>